<feature type="transmembrane region" description="Helical" evidence="14">
    <location>
        <begin position="173"/>
        <end position="192"/>
    </location>
</feature>
<evidence type="ECO:0000256" key="3">
    <source>
        <dbReference type="ARBA" id="ARBA00012438"/>
    </source>
</evidence>
<dbReference type="SMART" id="SM00091">
    <property type="entry name" value="PAS"/>
    <property type="match status" value="1"/>
</dbReference>
<dbReference type="GO" id="GO:0005524">
    <property type="term" value="F:ATP binding"/>
    <property type="evidence" value="ECO:0007669"/>
    <property type="project" value="UniProtKB-KW"/>
</dbReference>
<evidence type="ECO:0000256" key="6">
    <source>
        <dbReference type="ARBA" id="ARBA00022679"/>
    </source>
</evidence>
<dbReference type="Pfam" id="PF14689">
    <property type="entry name" value="SPOB_a"/>
    <property type="match status" value="1"/>
</dbReference>
<dbReference type="PANTHER" id="PTHR43547:SF3">
    <property type="entry name" value="SENSOR PROTEIN CITS"/>
    <property type="match status" value="1"/>
</dbReference>
<evidence type="ECO:0000256" key="8">
    <source>
        <dbReference type="ARBA" id="ARBA00022741"/>
    </source>
</evidence>
<dbReference type="Pfam" id="PF00989">
    <property type="entry name" value="PAS"/>
    <property type="match status" value="1"/>
</dbReference>
<dbReference type="Pfam" id="PF17203">
    <property type="entry name" value="sCache_3_2"/>
    <property type="match status" value="1"/>
</dbReference>
<keyword evidence="11 14" id="KW-1133">Transmembrane helix</keyword>
<evidence type="ECO:0000256" key="10">
    <source>
        <dbReference type="ARBA" id="ARBA00022840"/>
    </source>
</evidence>
<dbReference type="GO" id="GO:0006355">
    <property type="term" value="P:regulation of DNA-templated transcription"/>
    <property type="evidence" value="ECO:0007669"/>
    <property type="project" value="InterPro"/>
</dbReference>
<dbReference type="SUPFAM" id="SSF55874">
    <property type="entry name" value="ATPase domain of HSP90 chaperone/DNA topoisomerase II/histidine kinase"/>
    <property type="match status" value="1"/>
</dbReference>
<dbReference type="InterPro" id="IPR033463">
    <property type="entry name" value="sCache_3"/>
</dbReference>
<dbReference type="SUPFAM" id="SSF55785">
    <property type="entry name" value="PYP-like sensor domain (PAS domain)"/>
    <property type="match status" value="1"/>
</dbReference>
<dbReference type="RefSeq" id="WP_104059519.1">
    <property type="nucleotide sequence ID" value="NZ_PREZ01000008.1"/>
</dbReference>
<dbReference type="SUPFAM" id="SSF55890">
    <property type="entry name" value="Sporulation response regulatory protein Spo0B"/>
    <property type="match status" value="1"/>
</dbReference>
<dbReference type="SUPFAM" id="SSF103190">
    <property type="entry name" value="Sensory domain-like"/>
    <property type="match status" value="1"/>
</dbReference>
<dbReference type="PANTHER" id="PTHR43547">
    <property type="entry name" value="TWO-COMPONENT HISTIDINE KINASE"/>
    <property type="match status" value="1"/>
</dbReference>
<keyword evidence="6" id="KW-0808">Transferase</keyword>
<comment type="caution">
    <text evidence="16">The sequence shown here is derived from an EMBL/GenBank/DDBJ whole genome shotgun (WGS) entry which is preliminary data.</text>
</comment>
<dbReference type="InterPro" id="IPR035965">
    <property type="entry name" value="PAS-like_dom_sf"/>
</dbReference>
<reference evidence="16 17" key="1">
    <citation type="submission" date="2018-02" db="EMBL/GenBank/DDBJ databases">
        <title>Jeotgalibacillus proteolyticum sp. nov. a protease producing bacterium isolated from ocean sediments of Laizhou Bay.</title>
        <authorList>
            <person name="Li Y."/>
        </authorList>
    </citation>
    <scope>NUCLEOTIDE SEQUENCE [LARGE SCALE GENOMIC DNA]</scope>
    <source>
        <strain evidence="16 17">22-7</strain>
    </source>
</reference>
<dbReference type="FunFam" id="3.30.450.20:FF:000018">
    <property type="entry name" value="Sensor histidine kinase DcuS"/>
    <property type="match status" value="1"/>
</dbReference>
<evidence type="ECO:0000256" key="14">
    <source>
        <dbReference type="SAM" id="Phobius"/>
    </source>
</evidence>
<dbReference type="InterPro" id="IPR013767">
    <property type="entry name" value="PAS_fold"/>
</dbReference>
<dbReference type="PRINTS" id="PR00344">
    <property type="entry name" value="BCTRLSENSOR"/>
</dbReference>
<keyword evidence="10" id="KW-0067">ATP-binding</keyword>
<comment type="catalytic activity">
    <reaction evidence="1">
        <text>ATP + protein L-histidine = ADP + protein N-phospho-L-histidine.</text>
        <dbReference type="EC" id="2.7.13.3"/>
    </reaction>
</comment>
<keyword evidence="4" id="KW-1003">Cell membrane</keyword>
<evidence type="ECO:0000256" key="1">
    <source>
        <dbReference type="ARBA" id="ARBA00000085"/>
    </source>
</evidence>
<dbReference type="Gene3D" id="1.10.287.130">
    <property type="match status" value="1"/>
</dbReference>
<evidence type="ECO:0000256" key="11">
    <source>
        <dbReference type="ARBA" id="ARBA00022989"/>
    </source>
</evidence>
<dbReference type="InterPro" id="IPR003594">
    <property type="entry name" value="HATPase_dom"/>
</dbReference>
<feature type="transmembrane region" description="Helical" evidence="14">
    <location>
        <begin position="12"/>
        <end position="31"/>
    </location>
</feature>
<keyword evidence="12" id="KW-0902">Two-component regulatory system</keyword>
<dbReference type="Gene3D" id="3.30.565.10">
    <property type="entry name" value="Histidine kinase-like ATPase, C-terminal domain"/>
    <property type="match status" value="1"/>
</dbReference>
<evidence type="ECO:0000256" key="9">
    <source>
        <dbReference type="ARBA" id="ARBA00022777"/>
    </source>
</evidence>
<dbReference type="InterPro" id="IPR005467">
    <property type="entry name" value="His_kinase_dom"/>
</dbReference>
<dbReference type="AlphaFoldDB" id="A0A2S5G7I2"/>
<dbReference type="EMBL" id="PREZ01000008">
    <property type="protein sequence ID" value="PPA68903.1"/>
    <property type="molecule type" value="Genomic_DNA"/>
</dbReference>
<evidence type="ECO:0000256" key="13">
    <source>
        <dbReference type="ARBA" id="ARBA00023136"/>
    </source>
</evidence>
<evidence type="ECO:0000256" key="12">
    <source>
        <dbReference type="ARBA" id="ARBA00023012"/>
    </source>
</evidence>
<sequence>MPSFSLQSKIILLNVFIIFIITIAISSALGFKEMQDTKEDIGTRALDVATTVAISPTVIHAMNEENPSIVLQPFTKHLATVVGAEFVVIGNAEGIRYAHPEEEKLGLKMVGGDNDAALIDGNYYISEADGSLGRSLRGKAPIYSDEGEIIGIVSVGYMIDDIQQTVYQNILEVIGFSLIVLVLGIIGSIILAENIRKDTMGLEPREIAALYRDREAILSSIAEGVISIDSKGVITTMNQSAQKILNLDSKGINKHIRDVIPESGMYELLQKGEKPTKDLEVLIGDKVIVTNRTLIMEDDKVVGMVSSFRDKTEIEEMINTLSEVQQYSEGLRAQTHEYTNKLYAISGLLQLEHYDDAIELIQEEASYHENQMKSMLGQIQDKKVQAILLGKLGKASEQKVKLMIDENSSLHELPGHVDITKIIHILGNLLDNAIEEVRTLPVREVNFFITDVGNDIVIEVSDSGRGIQAVQLEKIFEQGFSTKEKADRGYGLAIVKNAVESLKGSIEINHEKEGGAIFTVYLPKAV</sequence>
<comment type="subcellular location">
    <subcellularLocation>
        <location evidence="2">Cell membrane</location>
        <topology evidence="2">Multi-pass membrane protein</topology>
    </subcellularLocation>
</comment>
<dbReference type="Proteomes" id="UP000239047">
    <property type="component" value="Unassembled WGS sequence"/>
</dbReference>
<evidence type="ECO:0000313" key="16">
    <source>
        <dbReference type="EMBL" id="PPA68903.1"/>
    </source>
</evidence>
<name>A0A2S5G7I2_9BACL</name>
<dbReference type="InterPro" id="IPR029151">
    <property type="entry name" value="Sensor-like_sf"/>
</dbReference>
<dbReference type="Pfam" id="PF02518">
    <property type="entry name" value="HATPase_c"/>
    <property type="match status" value="1"/>
</dbReference>
<dbReference type="InterPro" id="IPR036890">
    <property type="entry name" value="HATPase_C_sf"/>
</dbReference>
<keyword evidence="8" id="KW-0547">Nucleotide-binding</keyword>
<dbReference type="InterPro" id="IPR000014">
    <property type="entry name" value="PAS"/>
</dbReference>
<keyword evidence="9 16" id="KW-0418">Kinase</keyword>
<keyword evidence="13 14" id="KW-0472">Membrane</keyword>
<protein>
    <recommendedName>
        <fullName evidence="3">histidine kinase</fullName>
        <ecNumber evidence="3">2.7.13.3</ecNumber>
    </recommendedName>
</protein>
<evidence type="ECO:0000256" key="4">
    <source>
        <dbReference type="ARBA" id="ARBA00022475"/>
    </source>
</evidence>
<keyword evidence="5" id="KW-0597">Phosphoprotein</keyword>
<evidence type="ECO:0000256" key="5">
    <source>
        <dbReference type="ARBA" id="ARBA00022553"/>
    </source>
</evidence>
<dbReference type="EC" id="2.7.13.3" evidence="3"/>
<dbReference type="InterPro" id="IPR039506">
    <property type="entry name" value="SPOB_a"/>
</dbReference>
<dbReference type="GO" id="GO:0000155">
    <property type="term" value="F:phosphorelay sensor kinase activity"/>
    <property type="evidence" value="ECO:0007669"/>
    <property type="project" value="InterPro"/>
</dbReference>
<dbReference type="InterPro" id="IPR016120">
    <property type="entry name" value="Sig_transdc_His_kin_SpoOB"/>
</dbReference>
<organism evidence="16 17">
    <name type="scientific">Jeotgalibacillus proteolyticus</name>
    <dbReference type="NCBI Taxonomy" id="2082395"/>
    <lineage>
        <taxon>Bacteria</taxon>
        <taxon>Bacillati</taxon>
        <taxon>Bacillota</taxon>
        <taxon>Bacilli</taxon>
        <taxon>Bacillales</taxon>
        <taxon>Caryophanaceae</taxon>
        <taxon>Jeotgalibacillus</taxon>
    </lineage>
</organism>
<accession>A0A2S5G7I2</accession>
<dbReference type="OrthoDB" id="9792686at2"/>
<dbReference type="InterPro" id="IPR004358">
    <property type="entry name" value="Sig_transdc_His_kin-like_C"/>
</dbReference>
<evidence type="ECO:0000256" key="7">
    <source>
        <dbReference type="ARBA" id="ARBA00022692"/>
    </source>
</evidence>
<keyword evidence="17" id="KW-1185">Reference proteome</keyword>
<keyword evidence="7 14" id="KW-0812">Transmembrane</keyword>
<feature type="domain" description="Histidine kinase" evidence="15">
    <location>
        <begin position="333"/>
        <end position="526"/>
    </location>
</feature>
<gene>
    <name evidence="16" type="ORF">C4B60_18475</name>
</gene>
<dbReference type="Gene3D" id="3.30.450.20">
    <property type="entry name" value="PAS domain"/>
    <property type="match status" value="2"/>
</dbReference>
<proteinExistence type="predicted"/>
<evidence type="ECO:0000259" key="15">
    <source>
        <dbReference type="PROSITE" id="PS50109"/>
    </source>
</evidence>
<dbReference type="GO" id="GO:0005886">
    <property type="term" value="C:plasma membrane"/>
    <property type="evidence" value="ECO:0007669"/>
    <property type="project" value="UniProtKB-SubCell"/>
</dbReference>
<evidence type="ECO:0000256" key="2">
    <source>
        <dbReference type="ARBA" id="ARBA00004651"/>
    </source>
</evidence>
<dbReference type="PROSITE" id="PS50109">
    <property type="entry name" value="HIS_KIN"/>
    <property type="match status" value="1"/>
</dbReference>
<evidence type="ECO:0000313" key="17">
    <source>
        <dbReference type="Proteomes" id="UP000239047"/>
    </source>
</evidence>
<dbReference type="SMART" id="SM00387">
    <property type="entry name" value="HATPase_c"/>
    <property type="match status" value="1"/>
</dbReference>